<dbReference type="PANTHER" id="PTHR30012">
    <property type="entry name" value="GENERAL SECRETION PATHWAY PROTEIN"/>
    <property type="match status" value="1"/>
</dbReference>
<comment type="similarity">
    <text evidence="2">Belongs to the GSP F family.</text>
</comment>
<evidence type="ECO:0000256" key="1">
    <source>
        <dbReference type="ARBA" id="ARBA00004651"/>
    </source>
</evidence>
<keyword evidence="6 7" id="KW-0472">Membrane</keyword>
<dbReference type="InterPro" id="IPR003004">
    <property type="entry name" value="GspF/PilC"/>
</dbReference>
<protein>
    <recommendedName>
        <fullName evidence="8">Type II secretion system protein GspF domain-containing protein</fullName>
    </recommendedName>
</protein>
<dbReference type="PRINTS" id="PR00812">
    <property type="entry name" value="BCTERIALGSPF"/>
</dbReference>
<dbReference type="GO" id="GO:0005886">
    <property type="term" value="C:plasma membrane"/>
    <property type="evidence" value="ECO:0007669"/>
    <property type="project" value="UniProtKB-SubCell"/>
</dbReference>
<dbReference type="Proteomes" id="UP000237351">
    <property type="component" value="Chromosome"/>
</dbReference>
<feature type="transmembrane region" description="Helical" evidence="7">
    <location>
        <begin position="212"/>
        <end position="235"/>
    </location>
</feature>
<evidence type="ECO:0000313" key="9">
    <source>
        <dbReference type="EMBL" id="ARN84474.1"/>
    </source>
</evidence>
<evidence type="ECO:0000256" key="7">
    <source>
        <dbReference type="SAM" id="Phobius"/>
    </source>
</evidence>
<name>A0A1W6N3Q5_9PROT</name>
<dbReference type="EMBL" id="CP008743">
    <property type="protein sequence ID" value="ARN84474.1"/>
    <property type="molecule type" value="Genomic_DNA"/>
</dbReference>
<organism evidence="9 10">
    <name type="scientific">Candidatus Nucleicultrix amoebiphila FS5</name>
    <dbReference type="NCBI Taxonomy" id="1414854"/>
    <lineage>
        <taxon>Bacteria</taxon>
        <taxon>Pseudomonadati</taxon>
        <taxon>Pseudomonadota</taxon>
        <taxon>Alphaproteobacteria</taxon>
        <taxon>Holosporales</taxon>
        <taxon>Candidatus Nucleicultricaceae</taxon>
        <taxon>Candidatus Nucleicultrix</taxon>
    </lineage>
</organism>
<dbReference type="Pfam" id="PF00482">
    <property type="entry name" value="T2SSF"/>
    <property type="match status" value="2"/>
</dbReference>
<feature type="domain" description="Type II secretion system protein GspF" evidence="8">
    <location>
        <begin position="67"/>
        <end position="186"/>
    </location>
</feature>
<dbReference type="Gene3D" id="1.20.81.30">
    <property type="entry name" value="Type II secretion system (T2SS), domain F"/>
    <property type="match status" value="2"/>
</dbReference>
<dbReference type="PANTHER" id="PTHR30012:SF0">
    <property type="entry name" value="TYPE II SECRETION SYSTEM PROTEIN F-RELATED"/>
    <property type="match status" value="1"/>
</dbReference>
<feature type="transmembrane region" description="Helical" evidence="7">
    <location>
        <begin position="162"/>
        <end position="181"/>
    </location>
</feature>
<evidence type="ECO:0000259" key="8">
    <source>
        <dbReference type="Pfam" id="PF00482"/>
    </source>
</evidence>
<gene>
    <name evidence="9" type="ORF">GQ61_03095</name>
</gene>
<dbReference type="AlphaFoldDB" id="A0A1W6N3Q5"/>
<reference evidence="9 10" key="1">
    <citation type="submission" date="2014-06" db="EMBL/GenBank/DDBJ databases">
        <title>The genome of the endonuclear symbiont Nucleicultrix amoebiphila.</title>
        <authorList>
            <person name="Schulz F."/>
            <person name="Horn M."/>
        </authorList>
    </citation>
    <scope>NUCLEOTIDE SEQUENCE [LARGE SCALE GENOMIC DNA]</scope>
    <source>
        <strain evidence="9 10">FS5</strain>
    </source>
</reference>
<sequence length="401" mass="46237">MWIYYSAIDEKSKKYRSYIFVANDILLSALLDELGHHLIRFRFQPHMNFLSFAKPSLEEQRDYFFKLRLLLAAKISILTVFKILCSEGTSRHLKALSLNIIAGLKDGVSLYQSFVRYLPFFDSLILGLIRGAEQTGDLERAFLLIEEYLNEKMRMRDIVYQSIRYPLVLLILIICVVVVLMNKVVPELIQISSTLQKDISFKASVLTKIYEFIVGNIFLVGSLFLLCGIIFPMLGRFSPKIRKAMAQHSLKIPLVGAFYKSISSASYFLALEVFIQGHLTLNASMREAVHVIRNTYVKNCALQIVEKLEGGTSFYEALKASDLFPLYVLKIIQLGEETGQILQSLFQINQYYRNIFERQLLSLKIYLEPLFLLILGAFILWIVWSFILPLYDNLLMVEQTL</sequence>
<evidence type="ECO:0000256" key="2">
    <source>
        <dbReference type="ARBA" id="ARBA00005745"/>
    </source>
</evidence>
<feature type="domain" description="Type II secretion system protein GspF" evidence="8">
    <location>
        <begin position="275"/>
        <end position="389"/>
    </location>
</feature>
<evidence type="ECO:0000256" key="6">
    <source>
        <dbReference type="ARBA" id="ARBA00023136"/>
    </source>
</evidence>
<evidence type="ECO:0000256" key="4">
    <source>
        <dbReference type="ARBA" id="ARBA00022692"/>
    </source>
</evidence>
<proteinExistence type="inferred from homology"/>
<dbReference type="InterPro" id="IPR018076">
    <property type="entry name" value="T2SS_GspF_dom"/>
</dbReference>
<keyword evidence="4 7" id="KW-0812">Transmembrane</keyword>
<accession>A0A1W6N3Q5</accession>
<dbReference type="STRING" id="1414854.GQ61_03095"/>
<feature type="transmembrane region" description="Helical" evidence="7">
    <location>
        <begin position="370"/>
        <end position="391"/>
    </location>
</feature>
<keyword evidence="3" id="KW-1003">Cell membrane</keyword>
<comment type="subcellular location">
    <subcellularLocation>
        <location evidence="1">Cell membrane</location>
        <topology evidence="1">Multi-pass membrane protein</topology>
    </subcellularLocation>
</comment>
<evidence type="ECO:0000256" key="3">
    <source>
        <dbReference type="ARBA" id="ARBA00022475"/>
    </source>
</evidence>
<keyword evidence="10" id="KW-1185">Reference proteome</keyword>
<dbReference type="KEGG" id="naf:GQ61_03095"/>
<evidence type="ECO:0000313" key="10">
    <source>
        <dbReference type="Proteomes" id="UP000237351"/>
    </source>
</evidence>
<keyword evidence="5 7" id="KW-1133">Transmembrane helix</keyword>
<evidence type="ECO:0000256" key="5">
    <source>
        <dbReference type="ARBA" id="ARBA00022989"/>
    </source>
</evidence>
<dbReference type="RefSeq" id="WP_198157391.1">
    <property type="nucleotide sequence ID" value="NZ_CP008743.1"/>
</dbReference>
<dbReference type="InterPro" id="IPR042094">
    <property type="entry name" value="T2SS_GspF_sf"/>
</dbReference>